<protein>
    <submittedName>
        <fullName evidence="2">Type IV pilus modification protein PilV</fullName>
    </submittedName>
</protein>
<keyword evidence="1" id="KW-0812">Transmembrane</keyword>
<dbReference type="EMBL" id="CP020370">
    <property type="protein sequence ID" value="AUB81881.1"/>
    <property type="molecule type" value="Genomic_DNA"/>
</dbReference>
<name>A0A2K8UA02_9GAMM</name>
<sequence length="199" mass="21495">MNTGTRAPPGQRTAGHPSRRYHGGFTLVEVLITAVVTMIALTGLATLQVLTLRAANSSLQRSQATALAYEIIDRMRLNRGASGLTDTALGGGYDDRTFCNETARRANDTQPCGISAPPSNTDTGSIAIDLRAWWTSINNSGLPRWYAAIRRAGQTFTVSVQWDDGRTEDDGDRSVTLRASCLGSEMPTAMQEICIMTQL</sequence>
<feature type="transmembrane region" description="Helical" evidence="1">
    <location>
        <begin position="30"/>
        <end position="52"/>
    </location>
</feature>
<evidence type="ECO:0000313" key="3">
    <source>
        <dbReference type="Proteomes" id="UP000232638"/>
    </source>
</evidence>
<dbReference type="RefSeq" id="WP_100919635.1">
    <property type="nucleotide sequence ID" value="NZ_CP020370.1"/>
</dbReference>
<keyword evidence="1" id="KW-0472">Membrane</keyword>
<dbReference type="NCBIfam" id="TIGR02523">
    <property type="entry name" value="type_IV_pilV"/>
    <property type="match status" value="1"/>
</dbReference>
<evidence type="ECO:0000256" key="1">
    <source>
        <dbReference type="SAM" id="Phobius"/>
    </source>
</evidence>
<dbReference type="OrthoDB" id="8547299at2"/>
<dbReference type="AlphaFoldDB" id="A0A2K8UA02"/>
<proteinExistence type="predicted"/>
<dbReference type="InterPro" id="IPR012902">
    <property type="entry name" value="N_methyl_site"/>
</dbReference>
<gene>
    <name evidence="2" type="ORF">THSYN_13535</name>
</gene>
<reference evidence="2 3" key="1">
    <citation type="submission" date="2017-03" db="EMBL/GenBank/DDBJ databases">
        <title>Complete genome sequence of Candidatus 'Thiodictyon syntrophicum' sp. nov. strain Cad16T, a photolithoautotroph purple sulfur bacterium isolated from an alpine meromictic lake.</title>
        <authorList>
            <person name="Luedin S.M."/>
            <person name="Pothier J.F."/>
            <person name="Danza F."/>
            <person name="Storelli N."/>
            <person name="Wittwer M."/>
            <person name="Tonolla M."/>
        </authorList>
    </citation>
    <scope>NUCLEOTIDE SEQUENCE [LARGE SCALE GENOMIC DNA]</scope>
    <source>
        <strain evidence="2 3">Cad16T</strain>
    </source>
</reference>
<dbReference type="PROSITE" id="PS00409">
    <property type="entry name" value="PROKAR_NTER_METHYL"/>
    <property type="match status" value="1"/>
</dbReference>
<dbReference type="KEGG" id="tsy:THSYN_13535"/>
<dbReference type="InterPro" id="IPR013362">
    <property type="entry name" value="Pilus_4_PilV"/>
</dbReference>
<dbReference type="Pfam" id="PF07963">
    <property type="entry name" value="N_methyl"/>
    <property type="match status" value="1"/>
</dbReference>
<accession>A0A2K8UA02</accession>
<keyword evidence="1" id="KW-1133">Transmembrane helix</keyword>
<organism evidence="2 3">
    <name type="scientific">Candidatus Thiodictyon syntrophicum</name>
    <dbReference type="NCBI Taxonomy" id="1166950"/>
    <lineage>
        <taxon>Bacteria</taxon>
        <taxon>Pseudomonadati</taxon>
        <taxon>Pseudomonadota</taxon>
        <taxon>Gammaproteobacteria</taxon>
        <taxon>Chromatiales</taxon>
        <taxon>Chromatiaceae</taxon>
        <taxon>Thiodictyon</taxon>
    </lineage>
</organism>
<evidence type="ECO:0000313" key="2">
    <source>
        <dbReference type="EMBL" id="AUB81881.1"/>
    </source>
</evidence>
<keyword evidence="3" id="KW-1185">Reference proteome</keyword>
<dbReference type="Proteomes" id="UP000232638">
    <property type="component" value="Chromosome"/>
</dbReference>